<keyword evidence="5" id="KW-1185">Reference proteome</keyword>
<dbReference type="EMBL" id="PIQN01000020">
    <property type="protein sequence ID" value="PKA40959.1"/>
    <property type="molecule type" value="Genomic_DNA"/>
</dbReference>
<keyword evidence="1" id="KW-0732">Signal</keyword>
<evidence type="ECO:0000313" key="3">
    <source>
        <dbReference type="EMBL" id="UWU14803.1"/>
    </source>
</evidence>
<accession>A0A2N0D4F6</accession>
<dbReference type="RefSeq" id="WP_051336553.1">
    <property type="nucleotide sequence ID" value="NZ_CP104143.1"/>
</dbReference>
<dbReference type="Proteomes" id="UP000232164">
    <property type="component" value="Unassembled WGS sequence"/>
</dbReference>
<reference evidence="2 4" key="1">
    <citation type="submission" date="2017-11" db="EMBL/GenBank/DDBJ databases">
        <authorList>
            <person name="Han C.G."/>
        </authorList>
    </citation>
    <scope>NUCLEOTIDE SEQUENCE [LARGE SCALE GENOMIC DNA]</scope>
    <source>
        <strain evidence="2 4">HCNT1</strain>
    </source>
</reference>
<feature type="signal peptide" evidence="1">
    <location>
        <begin position="1"/>
        <end position="35"/>
    </location>
</feature>
<dbReference type="AlphaFoldDB" id="A0A2N0D4F6"/>
<evidence type="ECO:0000256" key="1">
    <source>
        <dbReference type="SAM" id="SignalP"/>
    </source>
</evidence>
<reference evidence="2 4" key="2">
    <citation type="submission" date="2017-12" db="EMBL/GenBank/DDBJ databases">
        <title>Genome sequence of Rhizobium sullae HCNT1 isolated from Sulla coronaria nodules and featuring peculiar denitrification phenotypes.</title>
        <authorList>
            <person name="De Diego-Diaz B."/>
            <person name="Treu L."/>
            <person name="Campanaro S."/>
            <person name="Da Silva Duarte V."/>
            <person name="Basaglia M."/>
            <person name="Favaro L."/>
            <person name="Casella S."/>
            <person name="Squartini A."/>
        </authorList>
    </citation>
    <scope>NUCLEOTIDE SEQUENCE [LARGE SCALE GENOMIC DNA]</scope>
    <source>
        <strain evidence="2 4">HCNT1</strain>
    </source>
</reference>
<evidence type="ECO:0000313" key="4">
    <source>
        <dbReference type="Proteomes" id="UP000232164"/>
    </source>
</evidence>
<evidence type="ECO:0000313" key="2">
    <source>
        <dbReference type="EMBL" id="PKA40959.1"/>
    </source>
</evidence>
<feature type="chain" id="PRO_5014754488" evidence="1">
    <location>
        <begin position="36"/>
        <end position="250"/>
    </location>
</feature>
<reference evidence="3" key="3">
    <citation type="submission" date="2022-09" db="EMBL/GenBank/DDBJ databases">
        <title>Australian commercial rhizobial inoculants.</title>
        <authorList>
            <person name="Kohlmeier M.G."/>
            <person name="O'Hara G.W."/>
            <person name="Colombi E."/>
            <person name="Ramsay J.P."/>
            <person name="Terpolilli J."/>
        </authorList>
    </citation>
    <scope>NUCLEOTIDE SEQUENCE</scope>
    <source>
        <strain evidence="3">WSM1592</strain>
    </source>
</reference>
<proteinExistence type="predicted"/>
<evidence type="ECO:0000313" key="5">
    <source>
        <dbReference type="Proteomes" id="UP001060123"/>
    </source>
</evidence>
<name>A0A2N0D4F6_RHISU</name>
<gene>
    <name evidence="2" type="ORF">CWR43_25230</name>
    <name evidence="3" type="ORF">N2599_01835</name>
</gene>
<dbReference type="Proteomes" id="UP001060123">
    <property type="component" value="Chromosome"/>
</dbReference>
<protein>
    <submittedName>
        <fullName evidence="2">Uncharacterized protein</fullName>
    </submittedName>
</protein>
<dbReference type="STRING" id="1041146.GCA_000427985_06721"/>
<organism evidence="2 4">
    <name type="scientific">Rhizobium sullae</name>
    <name type="common">Rhizobium hedysari</name>
    <dbReference type="NCBI Taxonomy" id="50338"/>
    <lineage>
        <taxon>Bacteria</taxon>
        <taxon>Pseudomonadati</taxon>
        <taxon>Pseudomonadota</taxon>
        <taxon>Alphaproteobacteria</taxon>
        <taxon>Hyphomicrobiales</taxon>
        <taxon>Rhizobiaceae</taxon>
        <taxon>Rhizobium/Agrobacterium group</taxon>
        <taxon>Rhizobium</taxon>
    </lineage>
</organism>
<dbReference type="EMBL" id="CP104143">
    <property type="protein sequence ID" value="UWU14803.1"/>
    <property type="molecule type" value="Genomic_DNA"/>
</dbReference>
<sequence length="250" mass="26466">MWKNAPASTVPRHRRWSRLLATAALLAAVAPPSAAACGYENPNDIALGLLNWVFPKSLYVRTAVSQAEQAGMLPPRPENPAKRDLFGSGFRRAAESMTGLGARMNAAASATGKSPSFSVVLIPAVMWTTYTPTEGGYSVHVHADGPAKGDIVIVTDEKVVRALVDGSFDSAAAERHGLVRFYGSANGQDQVRAALAAPPTALRRLGDHGMPALQAEESDPLYCGPGDHDVLILQAGEPARLYSLPSVEQK</sequence>